<comment type="similarity">
    <text evidence="1">Belongs to the LysR transcriptional regulatory family.</text>
</comment>
<keyword evidence="4" id="KW-0238">DNA-binding</keyword>
<evidence type="ECO:0000313" key="8">
    <source>
        <dbReference type="Proteomes" id="UP000321638"/>
    </source>
</evidence>
<dbReference type="InterPro" id="IPR050389">
    <property type="entry name" value="LysR-type_TF"/>
</dbReference>
<dbReference type="CDD" id="cd08417">
    <property type="entry name" value="PBP2_Nitroaromatics_like"/>
    <property type="match status" value="1"/>
</dbReference>
<dbReference type="Pfam" id="PF00126">
    <property type="entry name" value="HTH_1"/>
    <property type="match status" value="1"/>
</dbReference>
<dbReference type="PRINTS" id="PR00039">
    <property type="entry name" value="HTHLYSR"/>
</dbReference>
<dbReference type="RefSeq" id="WP_147847326.1">
    <property type="nucleotide sequence ID" value="NZ_VDUZ01000012.1"/>
</dbReference>
<evidence type="ECO:0000313" key="7">
    <source>
        <dbReference type="EMBL" id="TXL75965.1"/>
    </source>
</evidence>
<dbReference type="AlphaFoldDB" id="A0A5C8PNS2"/>
<dbReference type="InterPro" id="IPR037402">
    <property type="entry name" value="YidZ_PBP2"/>
</dbReference>
<dbReference type="InterPro" id="IPR036388">
    <property type="entry name" value="WH-like_DNA-bd_sf"/>
</dbReference>
<dbReference type="PANTHER" id="PTHR30118">
    <property type="entry name" value="HTH-TYPE TRANSCRIPTIONAL REGULATOR LEUO-RELATED"/>
    <property type="match status" value="1"/>
</dbReference>
<accession>A0A5C8PNS2</accession>
<evidence type="ECO:0000256" key="5">
    <source>
        <dbReference type="ARBA" id="ARBA00023163"/>
    </source>
</evidence>
<dbReference type="OrthoDB" id="9774011at2"/>
<evidence type="ECO:0000256" key="1">
    <source>
        <dbReference type="ARBA" id="ARBA00009437"/>
    </source>
</evidence>
<keyword evidence="5" id="KW-0804">Transcription</keyword>
<dbReference type="PROSITE" id="PS50931">
    <property type="entry name" value="HTH_LYSR"/>
    <property type="match status" value="1"/>
</dbReference>
<keyword evidence="2" id="KW-0536">Nodulation</keyword>
<organism evidence="7 8">
    <name type="scientific">Vineibacter terrae</name>
    <dbReference type="NCBI Taxonomy" id="2586908"/>
    <lineage>
        <taxon>Bacteria</taxon>
        <taxon>Pseudomonadati</taxon>
        <taxon>Pseudomonadota</taxon>
        <taxon>Alphaproteobacteria</taxon>
        <taxon>Hyphomicrobiales</taxon>
        <taxon>Vineibacter</taxon>
    </lineage>
</organism>
<dbReference type="GO" id="GO:0003677">
    <property type="term" value="F:DNA binding"/>
    <property type="evidence" value="ECO:0007669"/>
    <property type="project" value="UniProtKB-KW"/>
</dbReference>
<dbReference type="Pfam" id="PF03466">
    <property type="entry name" value="LysR_substrate"/>
    <property type="match status" value="1"/>
</dbReference>
<dbReference type="Proteomes" id="UP000321638">
    <property type="component" value="Unassembled WGS sequence"/>
</dbReference>
<dbReference type="SUPFAM" id="SSF46785">
    <property type="entry name" value="Winged helix' DNA-binding domain"/>
    <property type="match status" value="1"/>
</dbReference>
<sequence>MRDIDHSHIRLLDGSLLLVFRELSRARRTTEAARRLGLTQSTVSHALARLRDLFDDPLFVRRPHGLEPTRRALELAPRIDALIDLAGAVMGHDGGFDPARSDRRFRLAAAEFVMALIGAKLAQAFAQQAPQASFSVEFLLGRASLDSLRRGETDLVLGQFLTLPPGFEAETLYEDGYCVVARKRHPRVNGTVDAATYASLPNIFVGPSGETGITDATLPSRRVVSTVALVPRWLTALTMVAGSDAIATCPRRLAERQAKSLGLQVIDTRFAGPRFMVSAVRRAGHADAGLDWLLSAIRAAV</sequence>
<keyword evidence="8" id="KW-1185">Reference proteome</keyword>
<dbReference type="PANTHER" id="PTHR30118:SF15">
    <property type="entry name" value="TRANSCRIPTIONAL REGULATORY PROTEIN"/>
    <property type="match status" value="1"/>
</dbReference>
<keyword evidence="3" id="KW-0805">Transcription regulation</keyword>
<reference evidence="7 8" key="1">
    <citation type="submission" date="2019-06" db="EMBL/GenBank/DDBJ databases">
        <title>New taxonomy in bacterial strain CC-CFT640, isolated from vineyard.</title>
        <authorList>
            <person name="Lin S.-Y."/>
            <person name="Tsai C.-F."/>
            <person name="Young C.-C."/>
        </authorList>
    </citation>
    <scope>NUCLEOTIDE SEQUENCE [LARGE SCALE GENOMIC DNA]</scope>
    <source>
        <strain evidence="7 8">CC-CFT640</strain>
    </source>
</reference>
<dbReference type="EMBL" id="VDUZ01000012">
    <property type="protein sequence ID" value="TXL75965.1"/>
    <property type="molecule type" value="Genomic_DNA"/>
</dbReference>
<dbReference type="GO" id="GO:0003700">
    <property type="term" value="F:DNA-binding transcription factor activity"/>
    <property type="evidence" value="ECO:0007669"/>
    <property type="project" value="InterPro"/>
</dbReference>
<protein>
    <submittedName>
        <fullName evidence="7">LysR family transcriptional regulator</fullName>
    </submittedName>
</protein>
<evidence type="ECO:0000256" key="4">
    <source>
        <dbReference type="ARBA" id="ARBA00023125"/>
    </source>
</evidence>
<dbReference type="InterPro" id="IPR036390">
    <property type="entry name" value="WH_DNA-bd_sf"/>
</dbReference>
<dbReference type="InterPro" id="IPR005119">
    <property type="entry name" value="LysR_subst-bd"/>
</dbReference>
<dbReference type="Gene3D" id="3.40.190.10">
    <property type="entry name" value="Periplasmic binding protein-like II"/>
    <property type="match status" value="2"/>
</dbReference>
<gene>
    <name evidence="7" type="ORF">FHP25_12795</name>
</gene>
<dbReference type="SUPFAM" id="SSF53850">
    <property type="entry name" value="Periplasmic binding protein-like II"/>
    <property type="match status" value="1"/>
</dbReference>
<proteinExistence type="inferred from homology"/>
<comment type="caution">
    <text evidence="7">The sequence shown here is derived from an EMBL/GenBank/DDBJ whole genome shotgun (WGS) entry which is preliminary data.</text>
</comment>
<dbReference type="InterPro" id="IPR000847">
    <property type="entry name" value="LysR_HTH_N"/>
</dbReference>
<evidence type="ECO:0000259" key="6">
    <source>
        <dbReference type="PROSITE" id="PS50931"/>
    </source>
</evidence>
<feature type="domain" description="HTH lysR-type" evidence="6">
    <location>
        <begin position="12"/>
        <end position="69"/>
    </location>
</feature>
<evidence type="ECO:0000256" key="3">
    <source>
        <dbReference type="ARBA" id="ARBA00023015"/>
    </source>
</evidence>
<name>A0A5C8PNS2_9HYPH</name>
<dbReference type="Gene3D" id="1.10.10.10">
    <property type="entry name" value="Winged helix-like DNA-binding domain superfamily/Winged helix DNA-binding domain"/>
    <property type="match status" value="1"/>
</dbReference>
<evidence type="ECO:0000256" key="2">
    <source>
        <dbReference type="ARBA" id="ARBA00022458"/>
    </source>
</evidence>